<evidence type="ECO:0000313" key="3">
    <source>
        <dbReference type="Proteomes" id="UP000799424"/>
    </source>
</evidence>
<reference evidence="2" key="1">
    <citation type="journal article" date="2020" name="Stud. Mycol.">
        <title>101 Dothideomycetes genomes: a test case for predicting lifestyles and emergence of pathogens.</title>
        <authorList>
            <person name="Haridas S."/>
            <person name="Albert R."/>
            <person name="Binder M."/>
            <person name="Bloem J."/>
            <person name="Labutti K."/>
            <person name="Salamov A."/>
            <person name="Andreopoulos B."/>
            <person name="Baker S."/>
            <person name="Barry K."/>
            <person name="Bills G."/>
            <person name="Bluhm B."/>
            <person name="Cannon C."/>
            <person name="Castanera R."/>
            <person name="Culley D."/>
            <person name="Daum C."/>
            <person name="Ezra D."/>
            <person name="Gonzalez J."/>
            <person name="Henrissat B."/>
            <person name="Kuo A."/>
            <person name="Liang C."/>
            <person name="Lipzen A."/>
            <person name="Lutzoni F."/>
            <person name="Magnuson J."/>
            <person name="Mondo S."/>
            <person name="Nolan M."/>
            <person name="Ohm R."/>
            <person name="Pangilinan J."/>
            <person name="Park H.-J."/>
            <person name="Ramirez L."/>
            <person name="Alfaro M."/>
            <person name="Sun H."/>
            <person name="Tritt A."/>
            <person name="Yoshinaga Y."/>
            <person name="Zwiers L.-H."/>
            <person name="Turgeon B."/>
            <person name="Goodwin S."/>
            <person name="Spatafora J."/>
            <person name="Crous P."/>
            <person name="Grigoriev I."/>
        </authorList>
    </citation>
    <scope>NUCLEOTIDE SEQUENCE</scope>
    <source>
        <strain evidence="2">CBS 113818</strain>
    </source>
</reference>
<feature type="domain" description="Heterokaryon incompatibility" evidence="1">
    <location>
        <begin position="95"/>
        <end position="236"/>
    </location>
</feature>
<evidence type="ECO:0000259" key="1">
    <source>
        <dbReference type="Pfam" id="PF06985"/>
    </source>
</evidence>
<protein>
    <submittedName>
        <fullName evidence="2">HET-domain-containing protein</fullName>
    </submittedName>
</protein>
<dbReference type="PANTHER" id="PTHR33112:SF12">
    <property type="entry name" value="HETEROKARYON INCOMPATIBILITY DOMAIN-CONTAINING PROTEIN"/>
    <property type="match status" value="1"/>
</dbReference>
<keyword evidence="3" id="KW-1185">Reference proteome</keyword>
<sequence>MGLTAGSKLVGYVHIHRHNGPLVGLSKELVERAKELVETPELDMKLLRGWIETCEIMHGETCNKPMTLRGANTIEILLIDVLEHKVVFSDTSTRYLALSYVWGRAPVFMTTMDTLTDVLQPGFLDDKLSQVVADAMRVVEGLKERYLWVDTICIVQDDPDHKVAQIQNMDIIYGRSVATIAAASGTCSGDPLPGVSPSTRHPPSYVEPSPEATFVSQAPALYKFTSDSIYESRAWT</sequence>
<proteinExistence type="predicted"/>
<evidence type="ECO:0000313" key="2">
    <source>
        <dbReference type="EMBL" id="KAF2821428.1"/>
    </source>
</evidence>
<dbReference type="InterPro" id="IPR010730">
    <property type="entry name" value="HET"/>
</dbReference>
<dbReference type="EMBL" id="MU006237">
    <property type="protein sequence ID" value="KAF2821428.1"/>
    <property type="molecule type" value="Genomic_DNA"/>
</dbReference>
<gene>
    <name evidence="2" type="ORF">CC86DRAFT_303057</name>
</gene>
<feature type="non-terminal residue" evidence="2">
    <location>
        <position position="236"/>
    </location>
</feature>
<name>A0A6A6ZKM1_9PLEO</name>
<dbReference type="Proteomes" id="UP000799424">
    <property type="component" value="Unassembled WGS sequence"/>
</dbReference>
<dbReference type="OrthoDB" id="5135333at2759"/>
<dbReference type="PANTHER" id="PTHR33112">
    <property type="entry name" value="DOMAIN PROTEIN, PUTATIVE-RELATED"/>
    <property type="match status" value="1"/>
</dbReference>
<dbReference type="Pfam" id="PF06985">
    <property type="entry name" value="HET"/>
    <property type="match status" value="1"/>
</dbReference>
<dbReference type="AlphaFoldDB" id="A0A6A6ZKM1"/>
<organism evidence="2 3">
    <name type="scientific">Ophiobolus disseminans</name>
    <dbReference type="NCBI Taxonomy" id="1469910"/>
    <lineage>
        <taxon>Eukaryota</taxon>
        <taxon>Fungi</taxon>
        <taxon>Dikarya</taxon>
        <taxon>Ascomycota</taxon>
        <taxon>Pezizomycotina</taxon>
        <taxon>Dothideomycetes</taxon>
        <taxon>Pleosporomycetidae</taxon>
        <taxon>Pleosporales</taxon>
        <taxon>Pleosporineae</taxon>
        <taxon>Phaeosphaeriaceae</taxon>
        <taxon>Ophiobolus</taxon>
    </lineage>
</organism>
<accession>A0A6A6ZKM1</accession>